<dbReference type="InterPro" id="IPR032875">
    <property type="entry name" value="Succ_CoA_lig_flav_dom"/>
</dbReference>
<dbReference type="SUPFAM" id="SSF51735">
    <property type="entry name" value="NAD(P)-binding Rossmann-fold domains"/>
    <property type="match status" value="1"/>
</dbReference>
<dbReference type="InterPro" id="IPR051538">
    <property type="entry name" value="Acyl-CoA_Synth/Transferase"/>
</dbReference>
<name>Q9UZ58_PYRAB</name>
<evidence type="ECO:0000256" key="4">
    <source>
        <dbReference type="ARBA" id="ARBA00022741"/>
    </source>
</evidence>
<proteinExistence type="predicted"/>
<dbReference type="GO" id="GO:0043758">
    <property type="term" value="F:acetate-CoA ligase (ADP-forming) activity"/>
    <property type="evidence" value="ECO:0007669"/>
    <property type="project" value="UniProtKB-EC"/>
</dbReference>
<evidence type="ECO:0000313" key="9">
    <source>
        <dbReference type="Proteomes" id="UP000000810"/>
    </source>
</evidence>
<dbReference type="PATRIC" id="fig|272844.11.peg.1379"/>
<reference evidence="7" key="2">
    <citation type="journal article" date="2000" name="J. Mol. Biol.">
        <title>Archaeal homologs of eukaryotic methylation guide small nucleolar RNAs: lessons from the Pyrococcus genomes.</title>
        <authorList>
            <person name="Gaspin C."/>
            <person name="Cavaille J."/>
            <person name="Erauso G."/>
        </authorList>
    </citation>
    <scope>NUCLEOTIDE SEQUENCE</scope>
    <source>
        <strain evidence="7">Orsay</strain>
    </source>
</reference>
<dbReference type="InterPro" id="IPR003781">
    <property type="entry name" value="CoA-bd"/>
</dbReference>
<dbReference type="KEGG" id="pab:PAB0854"/>
<evidence type="ECO:0000313" key="7">
    <source>
        <dbReference type="EMBL" id="CAB50201.1"/>
    </source>
</evidence>
<reference evidence="7" key="1">
    <citation type="submission" date="1999-07" db="EMBL/GenBank/DDBJ databases">
        <authorList>
            <person name="Genoscope"/>
        </authorList>
    </citation>
    <scope>NUCLEOTIDE SEQUENCE</scope>
    <source>
        <strain evidence="7">Orsay</strain>
    </source>
</reference>
<dbReference type="SUPFAM" id="SSF52210">
    <property type="entry name" value="Succinyl-CoA synthetase domains"/>
    <property type="match status" value="2"/>
</dbReference>
<dbReference type="AlphaFoldDB" id="Q9UZ58"/>
<comment type="catalytic activity">
    <reaction evidence="1">
        <text>acetate + ATP + CoA = acetyl-CoA + ADP + phosphate</text>
        <dbReference type="Rhea" id="RHEA:15081"/>
        <dbReference type="ChEBI" id="CHEBI:30089"/>
        <dbReference type="ChEBI" id="CHEBI:30616"/>
        <dbReference type="ChEBI" id="CHEBI:43474"/>
        <dbReference type="ChEBI" id="CHEBI:57287"/>
        <dbReference type="ChEBI" id="CHEBI:57288"/>
        <dbReference type="ChEBI" id="CHEBI:456216"/>
        <dbReference type="EC" id="6.2.1.13"/>
    </reaction>
</comment>
<evidence type="ECO:0000256" key="5">
    <source>
        <dbReference type="ARBA" id="ARBA00022840"/>
    </source>
</evidence>
<dbReference type="EMBL" id="AJ248287">
    <property type="protein sequence ID" value="CAB50201.1"/>
    <property type="molecule type" value="Genomic_DNA"/>
</dbReference>
<dbReference type="PANTHER" id="PTHR43334">
    <property type="entry name" value="ACETATE--COA LIGASE [ADP-FORMING]"/>
    <property type="match status" value="1"/>
</dbReference>
<dbReference type="GO" id="GO:0005524">
    <property type="term" value="F:ATP binding"/>
    <property type="evidence" value="ECO:0007669"/>
    <property type="project" value="UniProtKB-KW"/>
</dbReference>
<dbReference type="OrthoDB" id="18103at2157"/>
<reference evidence="7 9" key="4">
    <citation type="journal article" date="2003" name="Mol. Microbiol.">
        <title>An integrated analysis of the genome of the hyperthermophilic archaeon Pyrococcus abyssi.</title>
        <authorList>
            <person name="Cohen G."/>
            <person name="Barbe V."/>
            <person name="Flament D."/>
            <person name="Galperin M."/>
            <person name="Heilig R."/>
            <person name="Ripp R."/>
            <person name="Lecompte O."/>
            <person name="Prieur D."/>
            <person name="Poch O."/>
            <person name="Quellerou J."/>
            <person name="Thierry J.C."/>
            <person name="Van der Oost J."/>
            <person name="Weissenbach J."/>
            <person name="Zivanovic Y."/>
            <person name="Forterre P."/>
        </authorList>
    </citation>
    <scope>NUCLEOTIDE SEQUENCE [LARGE SCALE GENOMIC DNA]</scope>
    <source>
        <strain evidence="9">GE5 / Orsay</strain>
        <strain evidence="7">Orsay</strain>
    </source>
</reference>
<accession>Q9UZ58</accession>
<dbReference type="InterPro" id="IPR043938">
    <property type="entry name" value="Ligase_CoA_dom"/>
</dbReference>
<evidence type="ECO:0000313" key="8">
    <source>
        <dbReference type="EMBL" id="CCE70736.1"/>
    </source>
</evidence>
<organism evidence="7 9">
    <name type="scientific">Pyrococcus abyssi (strain GE5 / Orsay)</name>
    <dbReference type="NCBI Taxonomy" id="272844"/>
    <lineage>
        <taxon>Archaea</taxon>
        <taxon>Methanobacteriati</taxon>
        <taxon>Methanobacteriota</taxon>
        <taxon>Thermococci</taxon>
        <taxon>Thermococcales</taxon>
        <taxon>Thermococcaceae</taxon>
        <taxon>Pyrococcus</taxon>
    </lineage>
</organism>
<dbReference type="STRING" id="272844.PAB0854"/>
<dbReference type="eggNOG" id="arCOG01340">
    <property type="taxonomic scope" value="Archaea"/>
</dbReference>
<evidence type="ECO:0000256" key="1">
    <source>
        <dbReference type="ARBA" id="ARBA00001619"/>
    </source>
</evidence>
<reference evidence="8 10" key="5">
    <citation type="journal article" date="2012" name="Curr. Microbiol.">
        <title>Re-annotation of two hyperthermophilic archaea Pyrococcus abyssi GE5 and Pyrococcus furiosus DSM 3638.</title>
        <authorList>
            <person name="Gao J."/>
            <person name="Wang J."/>
        </authorList>
    </citation>
    <scope>GENOME REANNOTATION</scope>
    <source>
        <strain evidence="8">GE5</strain>
        <strain evidence="10">GE5 / Orsay</strain>
    </source>
</reference>
<evidence type="ECO:0000256" key="3">
    <source>
        <dbReference type="ARBA" id="ARBA00022598"/>
    </source>
</evidence>
<dbReference type="Pfam" id="PF13380">
    <property type="entry name" value="CoA_binding_2"/>
    <property type="match status" value="1"/>
</dbReference>
<dbReference type="RefSeq" id="WP_010868410.1">
    <property type="nucleotide sequence ID" value="NC_000868.1"/>
</dbReference>
<protein>
    <recommendedName>
        <fullName evidence="2">acetate--CoA ligase (ADP-forming)</fullName>
        <ecNumber evidence="2">6.2.1.13</ecNumber>
    </recommendedName>
</protein>
<feature type="domain" description="CoA-binding" evidence="6">
    <location>
        <begin position="5"/>
        <end position="99"/>
    </location>
</feature>
<keyword evidence="4" id="KW-0547">Nucleotide-binding</keyword>
<keyword evidence="3 7" id="KW-0436">Ligase</keyword>
<dbReference type="Gene3D" id="3.40.50.720">
    <property type="entry name" value="NAD(P)-binding Rossmann-like Domain"/>
    <property type="match status" value="1"/>
</dbReference>
<dbReference type="EC" id="6.2.1.13" evidence="2"/>
<sequence>MLDYFFNPKGIAVIGASNDPKKLGYEVFKNLKQYKGGNVYPVNVREEEVQGVKAYKSVKDIPGEVDLAIIVVPKKFVKDTLIQCGEKGVKGVVIITAGFGETGEEGKKEEKELVEIAHRYGMRIIGPNCVGIMNTHADLNATFITVAKKGNVAFISQSGALGAGIVYKTIKEDIGFSKFISVGNMADLDFAELMEYLADTEEDKAIALYIEGIRNGRKFIEVAKRVTKKKPVIALKAGKSESGARAASSHTGSLAGSWKIYEAAFKQSGVLVANTIDEMLSMARAFTQPLPRGKRVAIMTNAGGPGVLTADELDKRGLKLANLEEKTIEELRSFLPPMAAVKNPVDMIASARGEDYYRTAKLLLQDPNVDMLIAICVVPTFAGMTPTEHAEGIIRAIKEVNNGKPVLAMFMAGYVSEKAKELLEKNGIPTYERPEDVASAAYALVEQAKNVGVLEVE</sequence>
<keyword evidence="5" id="KW-0067">ATP-binding</keyword>
<dbReference type="InterPro" id="IPR036291">
    <property type="entry name" value="NAD(P)-bd_dom_sf"/>
</dbReference>
<evidence type="ECO:0000313" key="10">
    <source>
        <dbReference type="Proteomes" id="UP000009139"/>
    </source>
</evidence>
<dbReference type="PIR" id="D75038">
    <property type="entry name" value="D75038"/>
</dbReference>
<dbReference type="Pfam" id="PF19045">
    <property type="entry name" value="Ligase_CoA_2"/>
    <property type="match status" value="1"/>
</dbReference>
<dbReference type="Pfam" id="PF13607">
    <property type="entry name" value="Succ_CoA_lig"/>
    <property type="match status" value="1"/>
</dbReference>
<dbReference type="InterPro" id="IPR016102">
    <property type="entry name" value="Succinyl-CoA_synth-like"/>
</dbReference>
<dbReference type="PANTHER" id="PTHR43334:SF2">
    <property type="entry name" value="ACETATE--COA LIGASE [ADP-FORMING]"/>
    <property type="match status" value="1"/>
</dbReference>
<reference evidence="7" key="3">
    <citation type="journal article" date="2001" name="Genome Res.">
        <title>Genome evolution at the genus level: comparison of three complete genomes of hyperthermophilic archaea.</title>
        <authorList>
            <person name="Lecompte O."/>
            <person name="Ripp R."/>
            <person name="Puzos-Barbe V."/>
            <person name="Duprat S."/>
            <person name="Heilig R."/>
            <person name="Dietrich J."/>
            <person name="Thierry J.C."/>
            <person name="Poch O."/>
        </authorList>
    </citation>
    <scope>NUCLEOTIDE SEQUENCE</scope>
    <source>
        <strain evidence="7">Orsay</strain>
    </source>
</reference>
<gene>
    <name evidence="7" type="ordered locus">PAB0854</name>
</gene>
<keyword evidence="9" id="KW-1185">Reference proteome</keyword>
<dbReference type="Gene3D" id="3.40.50.261">
    <property type="entry name" value="Succinyl-CoA synthetase domains"/>
    <property type="match status" value="2"/>
</dbReference>
<dbReference type="SMART" id="SM00881">
    <property type="entry name" value="CoA_binding"/>
    <property type="match status" value="1"/>
</dbReference>
<dbReference type="EMBL" id="HE613800">
    <property type="protein sequence ID" value="CCE70736.1"/>
    <property type="molecule type" value="Genomic_DNA"/>
</dbReference>
<dbReference type="HOGENOM" id="CLU_007415_2_3_2"/>
<evidence type="ECO:0000259" key="6">
    <source>
        <dbReference type="SMART" id="SM00881"/>
    </source>
</evidence>
<dbReference type="Proteomes" id="UP000000810">
    <property type="component" value="Chromosome"/>
</dbReference>
<evidence type="ECO:0000256" key="2">
    <source>
        <dbReference type="ARBA" id="ARBA00012957"/>
    </source>
</evidence>
<dbReference type="Proteomes" id="UP000009139">
    <property type="component" value="Chromosome"/>
</dbReference>